<sequence length="155" mass="17204">MSPAAVRNAVKGADMAAISMYRDAKGYKVPDTNTLEAAMKAIGFQPASVATIQEANRISQGAKAFYNLRAQEIRALWAQGIFEGDRDKVQAARDQVAVWNQKNPDQPMQIRIPDVMRRVREMRKTKDERIADTAPRAMRALLREDAARAQSATSA</sequence>
<protein>
    <submittedName>
        <fullName evidence="1">Uncharacterized protein</fullName>
    </submittedName>
</protein>
<accession>A0A0H2LV31</accession>
<comment type="caution">
    <text evidence="1">The sequence shown here is derived from an EMBL/GenBank/DDBJ whole genome shotgun (WGS) entry which is preliminary data.</text>
</comment>
<evidence type="ECO:0000313" key="2">
    <source>
        <dbReference type="Proteomes" id="UP000035170"/>
    </source>
</evidence>
<dbReference type="AlphaFoldDB" id="A0A0H2LV31"/>
<name>A0A0H2LV31_VARPD</name>
<keyword evidence="2" id="KW-1185">Reference proteome</keyword>
<organism evidence="1 2">
    <name type="scientific">Variovorax paradoxus</name>
    <dbReference type="NCBI Taxonomy" id="34073"/>
    <lineage>
        <taxon>Bacteria</taxon>
        <taxon>Pseudomonadati</taxon>
        <taxon>Pseudomonadota</taxon>
        <taxon>Betaproteobacteria</taxon>
        <taxon>Burkholderiales</taxon>
        <taxon>Comamonadaceae</taxon>
        <taxon>Variovorax</taxon>
    </lineage>
</organism>
<gene>
    <name evidence="1" type="ORF">VPARA_53800</name>
</gene>
<reference evidence="1 2" key="1">
    <citation type="submission" date="2015-03" db="EMBL/GenBank/DDBJ databases">
        <title>Genome sequence of Variovorax paradoxus TBEA6.</title>
        <authorList>
            <person name="Poehlein A."/>
            <person name="Schuldes J."/>
            <person name="Wuebbeler J.H."/>
            <person name="Hiessl S."/>
            <person name="Steinbuechel A."/>
            <person name="Daniel R."/>
        </authorList>
    </citation>
    <scope>NUCLEOTIDE SEQUENCE [LARGE SCALE GENOMIC DNA]</scope>
    <source>
        <strain evidence="1 2">TBEA6</strain>
    </source>
</reference>
<dbReference type="EMBL" id="JZWI01000033">
    <property type="protein sequence ID" value="KLN53541.1"/>
    <property type="molecule type" value="Genomic_DNA"/>
</dbReference>
<evidence type="ECO:0000313" key="1">
    <source>
        <dbReference type="EMBL" id="KLN53541.1"/>
    </source>
</evidence>
<proteinExistence type="predicted"/>
<dbReference type="NCBIfam" id="NF032893">
    <property type="entry name" value="tail-700"/>
    <property type="match status" value="1"/>
</dbReference>
<dbReference type="PATRIC" id="fig|34073.19.peg.5500"/>
<dbReference type="Proteomes" id="UP000035170">
    <property type="component" value="Unassembled WGS sequence"/>
</dbReference>